<dbReference type="InterPro" id="IPR010390">
    <property type="entry name" value="ABC-2_transporter-like"/>
</dbReference>
<evidence type="ECO:0000256" key="1">
    <source>
        <dbReference type="SAM" id="Phobius"/>
    </source>
</evidence>
<feature type="transmembrane region" description="Helical" evidence="1">
    <location>
        <begin position="201"/>
        <end position="225"/>
    </location>
</feature>
<keyword evidence="1" id="KW-1133">Transmembrane helix</keyword>
<keyword evidence="1" id="KW-0472">Membrane</keyword>
<protein>
    <submittedName>
        <fullName evidence="2">ABC transporter permease</fullName>
    </submittedName>
</protein>
<name>A0ABV8LJ15_9ACTN</name>
<accession>A0ABV8LJ15</accession>
<feature type="transmembrane region" description="Helical" evidence="1">
    <location>
        <begin position="237"/>
        <end position="259"/>
    </location>
</feature>
<sequence length="271" mass="29982">MVAESLVSLRRNTRLYRRSLGAVVRAVLEYVSDFWILIAAGIVTQSLGLVFLSVVMARVPHLNGWSYPEMVLIYALAGVSSGIVPVVSDGIWQLASFIHNGQLDYALTRPYPPLLQVMSAWVGFNGVGDLVASLAMLTWALLRVDVHWTPLNILIMLVLMLSGIALRLALCVVANTVSFWLRMPMPMFAMTAWQVGELARYPLGIYGFGLRFLLGAAAPFAFAGFFPAAWLLDRGGYAWLGILTPVVAVAWWIFAVYLFNRGLRRYESAGH</sequence>
<organism evidence="2 3">
    <name type="scientific">Hamadaea flava</name>
    <dbReference type="NCBI Taxonomy" id="1742688"/>
    <lineage>
        <taxon>Bacteria</taxon>
        <taxon>Bacillati</taxon>
        <taxon>Actinomycetota</taxon>
        <taxon>Actinomycetes</taxon>
        <taxon>Micromonosporales</taxon>
        <taxon>Micromonosporaceae</taxon>
        <taxon>Hamadaea</taxon>
    </lineage>
</organism>
<feature type="transmembrane region" description="Helical" evidence="1">
    <location>
        <begin position="71"/>
        <end position="98"/>
    </location>
</feature>
<feature type="transmembrane region" description="Helical" evidence="1">
    <location>
        <begin position="34"/>
        <end position="59"/>
    </location>
</feature>
<gene>
    <name evidence="2" type="ORF">ACFOZ4_09990</name>
</gene>
<proteinExistence type="predicted"/>
<evidence type="ECO:0000313" key="3">
    <source>
        <dbReference type="Proteomes" id="UP001595816"/>
    </source>
</evidence>
<dbReference type="EMBL" id="JBHSAY010000005">
    <property type="protein sequence ID" value="MFC4130931.1"/>
    <property type="molecule type" value="Genomic_DNA"/>
</dbReference>
<dbReference type="Proteomes" id="UP001595816">
    <property type="component" value="Unassembled WGS sequence"/>
</dbReference>
<keyword evidence="1" id="KW-0812">Transmembrane</keyword>
<comment type="caution">
    <text evidence="2">The sequence shown here is derived from an EMBL/GenBank/DDBJ whole genome shotgun (WGS) entry which is preliminary data.</text>
</comment>
<dbReference type="Pfam" id="PF06182">
    <property type="entry name" value="ABC2_membrane_6"/>
    <property type="match status" value="1"/>
</dbReference>
<dbReference type="PANTHER" id="PTHR36833:SF1">
    <property type="entry name" value="INTEGRAL MEMBRANE TRANSPORT PROTEIN"/>
    <property type="match status" value="1"/>
</dbReference>
<dbReference type="PANTHER" id="PTHR36833">
    <property type="entry name" value="SLR0610 PROTEIN-RELATED"/>
    <property type="match status" value="1"/>
</dbReference>
<keyword evidence="3" id="KW-1185">Reference proteome</keyword>
<reference evidence="3" key="1">
    <citation type="journal article" date="2019" name="Int. J. Syst. Evol. Microbiol.">
        <title>The Global Catalogue of Microorganisms (GCM) 10K type strain sequencing project: providing services to taxonomists for standard genome sequencing and annotation.</title>
        <authorList>
            <consortium name="The Broad Institute Genomics Platform"/>
            <consortium name="The Broad Institute Genome Sequencing Center for Infectious Disease"/>
            <person name="Wu L."/>
            <person name="Ma J."/>
        </authorList>
    </citation>
    <scope>NUCLEOTIDE SEQUENCE [LARGE SCALE GENOMIC DNA]</scope>
    <source>
        <strain evidence="3">CGMCC 4.7289</strain>
    </source>
</reference>
<dbReference type="RefSeq" id="WP_253756919.1">
    <property type="nucleotide sequence ID" value="NZ_JAMZDZ010000001.1"/>
</dbReference>
<feature type="transmembrane region" description="Helical" evidence="1">
    <location>
        <begin position="118"/>
        <end position="142"/>
    </location>
</feature>
<feature type="transmembrane region" description="Helical" evidence="1">
    <location>
        <begin position="154"/>
        <end position="181"/>
    </location>
</feature>
<evidence type="ECO:0000313" key="2">
    <source>
        <dbReference type="EMBL" id="MFC4130931.1"/>
    </source>
</evidence>